<keyword evidence="1" id="KW-0328">Glycosyltransferase</keyword>
<feature type="domain" description="Glycosyl transferase family 1" evidence="3">
    <location>
        <begin position="177"/>
        <end position="318"/>
    </location>
</feature>
<evidence type="ECO:0000256" key="1">
    <source>
        <dbReference type="ARBA" id="ARBA00022676"/>
    </source>
</evidence>
<dbReference type="STRING" id="501010.NOSIN_08185"/>
<dbReference type="Gene3D" id="3.40.50.2000">
    <property type="entry name" value="Glycogen Phosphorylase B"/>
    <property type="match status" value="2"/>
</dbReference>
<dbReference type="EMBL" id="JACCHL010000001">
    <property type="protein sequence ID" value="NYH55067.1"/>
    <property type="molecule type" value="Genomic_DNA"/>
</dbReference>
<accession>A0A7Z0BMZ7</accession>
<evidence type="ECO:0000259" key="4">
    <source>
        <dbReference type="Pfam" id="PF13439"/>
    </source>
</evidence>
<evidence type="ECO:0000313" key="8">
    <source>
        <dbReference type="Proteomes" id="UP000584931"/>
    </source>
</evidence>
<keyword evidence="7" id="KW-1185">Reference proteome</keyword>
<evidence type="ECO:0000259" key="3">
    <source>
        <dbReference type="Pfam" id="PF00534"/>
    </source>
</evidence>
<reference evidence="7" key="2">
    <citation type="submission" date="2016-08" db="EMBL/GenBank/DDBJ databases">
        <authorList>
            <person name="Tokovenko B."/>
            <person name="Kalinowski J."/>
        </authorList>
    </citation>
    <scope>NUCLEOTIDE SEQUENCE [LARGE SCALE GENOMIC DNA]</scope>
    <source>
        <strain evidence="7">UTMC102</strain>
    </source>
</reference>
<reference evidence="5 8" key="3">
    <citation type="submission" date="2020-07" db="EMBL/GenBank/DDBJ databases">
        <title>Sequencing the genomes of 1000 actinobacteria strains.</title>
        <authorList>
            <person name="Klenk H.-P."/>
        </authorList>
    </citation>
    <scope>NUCLEOTIDE SEQUENCE [LARGE SCALE GENOMIC DNA]</scope>
    <source>
        <strain evidence="5 8">DSM 45278</strain>
    </source>
</reference>
<dbReference type="AlphaFoldDB" id="A0A1V3BZG6"/>
<dbReference type="PANTHER" id="PTHR12526:SF595">
    <property type="entry name" value="BLL5217 PROTEIN"/>
    <property type="match status" value="1"/>
</dbReference>
<dbReference type="GO" id="GO:0016757">
    <property type="term" value="F:glycosyltransferase activity"/>
    <property type="evidence" value="ECO:0007669"/>
    <property type="project" value="UniProtKB-KW"/>
</dbReference>
<dbReference type="CDD" id="cd03802">
    <property type="entry name" value="GT4_AviGT4-like"/>
    <property type="match status" value="1"/>
</dbReference>
<dbReference type="RefSeq" id="WP_077690171.1">
    <property type="nucleotide sequence ID" value="NZ_JACCHL010000001.1"/>
</dbReference>
<gene>
    <name evidence="5" type="ORF">HNR06_004656</name>
    <name evidence="6" type="ORF">NOSIN_08185</name>
</gene>
<accession>A0A1V3BZG6</accession>
<dbReference type="EMBL" id="MCOK01000001">
    <property type="protein sequence ID" value="OOC53783.1"/>
    <property type="molecule type" value="Genomic_DNA"/>
</dbReference>
<evidence type="ECO:0000313" key="7">
    <source>
        <dbReference type="Proteomes" id="UP000189004"/>
    </source>
</evidence>
<reference evidence="6" key="1">
    <citation type="submission" date="2016-08" db="EMBL/GenBank/DDBJ databases">
        <authorList>
            <person name="Seilhamer J.J."/>
        </authorList>
    </citation>
    <scope>NUCLEOTIDE SEQUENCE [LARGE SCALE GENOMIC DNA]</scope>
    <source>
        <strain evidence="6">UTMC102</strain>
    </source>
</reference>
<proteinExistence type="predicted"/>
<dbReference type="Pfam" id="PF13439">
    <property type="entry name" value="Glyco_transf_4"/>
    <property type="match status" value="1"/>
</dbReference>
<protein>
    <submittedName>
        <fullName evidence="5 6">Glycosyltransferase</fullName>
    </submittedName>
</protein>
<dbReference type="InterPro" id="IPR001296">
    <property type="entry name" value="Glyco_trans_1"/>
</dbReference>
<evidence type="ECO:0000313" key="5">
    <source>
        <dbReference type="EMBL" id="NYH55067.1"/>
    </source>
</evidence>
<dbReference type="PANTHER" id="PTHR12526">
    <property type="entry name" value="GLYCOSYLTRANSFERASE"/>
    <property type="match status" value="1"/>
</dbReference>
<name>A0A1V3BZG6_9ACTN</name>
<dbReference type="SUPFAM" id="SSF53756">
    <property type="entry name" value="UDP-Glycosyltransferase/glycogen phosphorylase"/>
    <property type="match status" value="1"/>
</dbReference>
<dbReference type="OrthoDB" id="9809227at2"/>
<dbReference type="Proteomes" id="UP000189004">
    <property type="component" value="Unassembled WGS sequence"/>
</dbReference>
<evidence type="ECO:0000313" key="6">
    <source>
        <dbReference type="EMBL" id="OOC53783.1"/>
    </source>
</evidence>
<comment type="caution">
    <text evidence="6">The sequence shown here is derived from an EMBL/GenBank/DDBJ whole genome shotgun (WGS) entry which is preliminary data.</text>
</comment>
<feature type="domain" description="Glycosyltransferase subfamily 4-like N-terminal" evidence="4">
    <location>
        <begin position="27"/>
        <end position="140"/>
    </location>
</feature>
<keyword evidence="2 6" id="KW-0808">Transferase</keyword>
<dbReference type="Proteomes" id="UP000584931">
    <property type="component" value="Unassembled WGS sequence"/>
</dbReference>
<dbReference type="Pfam" id="PF00534">
    <property type="entry name" value="Glycos_transf_1"/>
    <property type="match status" value="1"/>
</dbReference>
<sequence>MSHSGARGPVRLILLAPPWYEVPPAGYGGIEEMLAELCDQLIGFGHDVTLVGAGRSATGARSHSTYDKPQGERIGESVVEVAHAAAAQRVIEELRPDLVHDHTLAGPLAAPARPVPTLVTAHGPVNQDYAMYYGSLGSAIGLAAISHAQRRTAPELPWVATVHNAVALHRYTCRSRREKEDYALVLGRCTPDKGIDTAILAARAAGRRTVLALKCSERGEQDYFDAAIRPLLGPDVDYVGEASAEEKTELLGRAGCLLFPVRWEEPFGMVAIEAMACGTPVVAFRRGALPETVVDGVTGVLADREAELPAAVDTAMELDPGTCREHVCRNFTGETMARGYERAYLSFLDRVRDPVEHGPHEHAGRPASLSRP</sequence>
<dbReference type="InterPro" id="IPR028098">
    <property type="entry name" value="Glyco_trans_4-like_N"/>
</dbReference>
<organism evidence="6 7">
    <name type="scientific">Nocardiopsis sinuspersici</name>
    <dbReference type="NCBI Taxonomy" id="501010"/>
    <lineage>
        <taxon>Bacteria</taxon>
        <taxon>Bacillati</taxon>
        <taxon>Actinomycetota</taxon>
        <taxon>Actinomycetes</taxon>
        <taxon>Streptosporangiales</taxon>
        <taxon>Nocardiopsidaceae</taxon>
        <taxon>Nocardiopsis</taxon>
    </lineage>
</organism>
<evidence type="ECO:0000256" key="2">
    <source>
        <dbReference type="ARBA" id="ARBA00022679"/>
    </source>
</evidence>